<accession>A0AAN9US56</accession>
<evidence type="ECO:0000313" key="3">
    <source>
        <dbReference type="EMBL" id="KAK7752893.1"/>
    </source>
</evidence>
<evidence type="ECO:0000313" key="4">
    <source>
        <dbReference type="Proteomes" id="UP001320420"/>
    </source>
</evidence>
<feature type="region of interest" description="Disordered" evidence="1">
    <location>
        <begin position="107"/>
        <end position="153"/>
    </location>
</feature>
<evidence type="ECO:0000256" key="2">
    <source>
        <dbReference type="SAM" id="Phobius"/>
    </source>
</evidence>
<evidence type="ECO:0000256" key="1">
    <source>
        <dbReference type="SAM" id="MobiDB-lite"/>
    </source>
</evidence>
<feature type="compositionally biased region" description="Polar residues" evidence="1">
    <location>
        <begin position="107"/>
        <end position="119"/>
    </location>
</feature>
<comment type="caution">
    <text evidence="3">The sequence shown here is derived from an EMBL/GenBank/DDBJ whole genome shotgun (WGS) entry which is preliminary data.</text>
</comment>
<keyword evidence="2" id="KW-0472">Membrane</keyword>
<keyword evidence="2" id="KW-1133">Transmembrane helix</keyword>
<dbReference type="AlphaFoldDB" id="A0AAN9US56"/>
<keyword evidence="2" id="KW-0812">Transmembrane</keyword>
<dbReference type="Proteomes" id="UP001320420">
    <property type="component" value="Unassembled WGS sequence"/>
</dbReference>
<keyword evidence="4" id="KW-1185">Reference proteome</keyword>
<gene>
    <name evidence="3" type="ORF">SLS62_005052</name>
</gene>
<dbReference type="EMBL" id="JAKJXP020000033">
    <property type="protein sequence ID" value="KAK7752893.1"/>
    <property type="molecule type" value="Genomic_DNA"/>
</dbReference>
<feature type="compositionally biased region" description="Basic and acidic residues" evidence="1">
    <location>
        <begin position="120"/>
        <end position="153"/>
    </location>
</feature>
<proteinExistence type="predicted"/>
<reference evidence="3 4" key="1">
    <citation type="submission" date="2024-02" db="EMBL/GenBank/DDBJ databases">
        <title>De novo assembly and annotation of 12 fungi associated with fruit tree decline syndrome in Ontario, Canada.</title>
        <authorList>
            <person name="Sulman M."/>
            <person name="Ellouze W."/>
            <person name="Ilyukhin E."/>
        </authorList>
    </citation>
    <scope>NUCLEOTIDE SEQUENCE [LARGE SCALE GENOMIC DNA]</scope>
    <source>
        <strain evidence="3 4">M11/M66-122</strain>
    </source>
</reference>
<protein>
    <submittedName>
        <fullName evidence="3">Uncharacterized protein</fullName>
    </submittedName>
</protein>
<name>A0AAN9US56_9PEZI</name>
<organism evidence="3 4">
    <name type="scientific">Diatrype stigma</name>
    <dbReference type="NCBI Taxonomy" id="117547"/>
    <lineage>
        <taxon>Eukaryota</taxon>
        <taxon>Fungi</taxon>
        <taxon>Dikarya</taxon>
        <taxon>Ascomycota</taxon>
        <taxon>Pezizomycotina</taxon>
        <taxon>Sordariomycetes</taxon>
        <taxon>Xylariomycetidae</taxon>
        <taxon>Xylariales</taxon>
        <taxon>Diatrypaceae</taxon>
        <taxon>Diatrype</taxon>
    </lineage>
</organism>
<sequence>MTLPRKISVTVEFILGYCSAFMSLARFIIIMRNPSILRLEIETDPYCKRLKHGIEQYSSQVSNLLHAHIDNTIPLRLTSMLEAPFAIVALCAPSIGKLLNPTIERGSTTSAFSKSNGSSSEREGSVGTRDSEVSRSRHDEASNNKWEDHNDIV</sequence>
<feature type="transmembrane region" description="Helical" evidence="2">
    <location>
        <begin position="6"/>
        <end position="29"/>
    </location>
</feature>